<keyword evidence="3" id="KW-1185">Reference proteome</keyword>
<evidence type="ECO:0000313" key="2">
    <source>
        <dbReference type="EMBL" id="MCY1079150.1"/>
    </source>
</evidence>
<reference evidence="2 3" key="1">
    <citation type="submission" date="2022-11" db="EMBL/GenBank/DDBJ databases">
        <title>Minimal conservation of predation-associated metabolite biosynthetic gene clusters underscores biosynthetic potential of Myxococcota including descriptions for ten novel species: Archangium lansinium sp. nov., Myxococcus landrumus sp. nov., Nannocystis bai.</title>
        <authorList>
            <person name="Ahearne A."/>
            <person name="Stevens C."/>
            <person name="Phillips K."/>
        </authorList>
    </citation>
    <scope>NUCLEOTIDE SEQUENCE [LARGE SCALE GENOMIC DNA]</scope>
    <source>
        <strain evidence="2 3">MIWBW</strain>
    </source>
</reference>
<evidence type="ECO:0000313" key="3">
    <source>
        <dbReference type="Proteomes" id="UP001207654"/>
    </source>
</evidence>
<sequence length="100" mass="10787">MKRQAHEATPPAAKISREAASPAAAGQVEFRVVLRGVKLDPSTEKAFGQELRIAVLQQLSQLEHDEELHATAFGEQPEARPLVSKTSRLLGTIVTSTEAS</sequence>
<gene>
    <name evidence="2" type="ORF">OV287_32280</name>
</gene>
<comment type="caution">
    <text evidence="2">The sequence shown here is derived from an EMBL/GenBank/DDBJ whole genome shotgun (WGS) entry which is preliminary data.</text>
</comment>
<feature type="region of interest" description="Disordered" evidence="1">
    <location>
        <begin position="1"/>
        <end position="25"/>
    </location>
</feature>
<organism evidence="2 3">
    <name type="scientific">Archangium lansingense</name>
    <dbReference type="NCBI Taxonomy" id="2995310"/>
    <lineage>
        <taxon>Bacteria</taxon>
        <taxon>Pseudomonadati</taxon>
        <taxon>Myxococcota</taxon>
        <taxon>Myxococcia</taxon>
        <taxon>Myxococcales</taxon>
        <taxon>Cystobacterineae</taxon>
        <taxon>Archangiaceae</taxon>
        <taxon>Archangium</taxon>
    </lineage>
</organism>
<accession>A0ABT4ABZ7</accession>
<dbReference type="Proteomes" id="UP001207654">
    <property type="component" value="Unassembled WGS sequence"/>
</dbReference>
<name>A0ABT4ABZ7_9BACT</name>
<proteinExistence type="predicted"/>
<dbReference type="EMBL" id="JAPNKA010000001">
    <property type="protein sequence ID" value="MCY1079150.1"/>
    <property type="molecule type" value="Genomic_DNA"/>
</dbReference>
<dbReference type="RefSeq" id="WP_267537886.1">
    <property type="nucleotide sequence ID" value="NZ_JAPNKA010000001.1"/>
</dbReference>
<evidence type="ECO:0000256" key="1">
    <source>
        <dbReference type="SAM" id="MobiDB-lite"/>
    </source>
</evidence>
<protein>
    <submittedName>
        <fullName evidence="2">Uncharacterized protein</fullName>
    </submittedName>
</protein>